<dbReference type="InterPro" id="IPR046796">
    <property type="entry name" value="Transposase_32_dom"/>
</dbReference>
<protein>
    <recommendedName>
        <fullName evidence="2">Putative plant transposon protein domain-containing protein</fullName>
    </recommendedName>
</protein>
<gene>
    <name evidence="3" type="ORF">V6N11_058907</name>
</gene>
<reference evidence="3 4" key="1">
    <citation type="journal article" date="2024" name="G3 (Bethesda)">
        <title>Genome assembly of Hibiscus sabdariffa L. provides insights into metabolisms of medicinal natural products.</title>
        <authorList>
            <person name="Kim T."/>
        </authorList>
    </citation>
    <scope>NUCLEOTIDE SEQUENCE [LARGE SCALE GENOMIC DNA]</scope>
    <source>
        <strain evidence="3">TK-2024</strain>
        <tissue evidence="3">Old leaves</tissue>
    </source>
</reference>
<evidence type="ECO:0000256" key="1">
    <source>
        <dbReference type="SAM" id="MobiDB-lite"/>
    </source>
</evidence>
<proteinExistence type="predicted"/>
<feature type="region of interest" description="Disordered" evidence="1">
    <location>
        <begin position="157"/>
        <end position="176"/>
    </location>
</feature>
<feature type="compositionally biased region" description="Basic and acidic residues" evidence="1">
    <location>
        <begin position="157"/>
        <end position="167"/>
    </location>
</feature>
<dbReference type="EMBL" id="JBBPBN010000002">
    <property type="protein sequence ID" value="KAK9045017.1"/>
    <property type="molecule type" value="Genomic_DNA"/>
</dbReference>
<keyword evidence="4" id="KW-1185">Reference proteome</keyword>
<name>A0ABR2U5V5_9ROSI</name>
<accession>A0ABR2U5V5</accession>
<dbReference type="Proteomes" id="UP001396334">
    <property type="component" value="Unassembled WGS sequence"/>
</dbReference>
<evidence type="ECO:0000259" key="2">
    <source>
        <dbReference type="Pfam" id="PF20167"/>
    </source>
</evidence>
<organism evidence="3 4">
    <name type="scientific">Hibiscus sabdariffa</name>
    <name type="common">roselle</name>
    <dbReference type="NCBI Taxonomy" id="183260"/>
    <lineage>
        <taxon>Eukaryota</taxon>
        <taxon>Viridiplantae</taxon>
        <taxon>Streptophyta</taxon>
        <taxon>Embryophyta</taxon>
        <taxon>Tracheophyta</taxon>
        <taxon>Spermatophyta</taxon>
        <taxon>Magnoliopsida</taxon>
        <taxon>eudicotyledons</taxon>
        <taxon>Gunneridae</taxon>
        <taxon>Pentapetalae</taxon>
        <taxon>rosids</taxon>
        <taxon>malvids</taxon>
        <taxon>Malvales</taxon>
        <taxon>Malvaceae</taxon>
        <taxon>Malvoideae</taxon>
        <taxon>Hibiscus</taxon>
    </lineage>
</organism>
<feature type="domain" description="Putative plant transposon protein" evidence="2">
    <location>
        <begin position="18"/>
        <end position="130"/>
    </location>
</feature>
<evidence type="ECO:0000313" key="3">
    <source>
        <dbReference type="EMBL" id="KAK9045017.1"/>
    </source>
</evidence>
<dbReference type="Pfam" id="PF20167">
    <property type="entry name" value="Transposase_32"/>
    <property type="match status" value="1"/>
</dbReference>
<comment type="caution">
    <text evidence="3">The sequence shown here is derived from an EMBL/GenBank/DDBJ whole genome shotgun (WGS) entry which is preliminary data.</text>
</comment>
<evidence type="ECO:0000313" key="4">
    <source>
        <dbReference type="Proteomes" id="UP001396334"/>
    </source>
</evidence>
<sequence length="176" mass="19886">MFNFSYEDDEHKNFASSLTTTKRNKIVVDLCEDGTKWSVAPKGSCSIKRVALKNQARGWNHFLKATIMSTSHNDTVSKEQMALLHSIITGRKINVGSIIVNEMFKCIEMGNTNLFFPLFITNQCLRHNVPKLDSDKALVVKGTMISPATWRQLTEAEKKEKGNERMSEPTLKFGTT</sequence>